<keyword evidence="4" id="KW-0732">Signal</keyword>
<dbReference type="Proteomes" id="UP000051952">
    <property type="component" value="Unassembled WGS sequence"/>
</dbReference>
<dbReference type="Gene3D" id="1.20.1270.10">
    <property type="match status" value="1"/>
</dbReference>
<dbReference type="GO" id="GO:0005524">
    <property type="term" value="F:ATP binding"/>
    <property type="evidence" value="ECO:0007669"/>
    <property type="project" value="UniProtKB-KW"/>
</dbReference>
<feature type="signal peptide" evidence="4">
    <location>
        <begin position="1"/>
        <end position="21"/>
    </location>
</feature>
<keyword evidence="6" id="KW-1185">Reference proteome</keyword>
<evidence type="ECO:0000256" key="4">
    <source>
        <dbReference type="SAM" id="SignalP"/>
    </source>
</evidence>
<accession>A0A0S4JRV7</accession>
<dbReference type="GO" id="GO:0005634">
    <property type="term" value="C:nucleus"/>
    <property type="evidence" value="ECO:0007669"/>
    <property type="project" value="TreeGrafter"/>
</dbReference>
<dbReference type="OrthoDB" id="434160at2759"/>
<dbReference type="PANTHER" id="PTHR45639">
    <property type="entry name" value="HSC70CB, ISOFORM G-RELATED"/>
    <property type="match status" value="1"/>
</dbReference>
<keyword evidence="5" id="KW-0346">Stress response</keyword>
<feature type="chain" id="PRO_5006622781" evidence="4">
    <location>
        <begin position="22"/>
        <end position="833"/>
    </location>
</feature>
<dbReference type="Gene3D" id="3.30.420.40">
    <property type="match status" value="2"/>
</dbReference>
<proteinExistence type="predicted"/>
<sequence>MTNCHFLFCIARLFVVWLCVTDLVNNNTTRENMSVFGVDLGNLNSTVGITRNGGIDIVINEVSKRETSTVISMTEQERFIGESGLDRAVRNCNNTINCVKRFIGARIDDPAIESEKRFLSCPTSGDDQGRLMFDVAYNGETVSLYPEQVLAMFIQQLRKYVNRETTVDPKMPADVRDAVITVPCFYTPEQRRLVIQACEMAGVNAMSLLNETTASSIDYGIFRGSSLPEKESEAQIVLILDVGYGATTAALTAFWRGNLKVLARKYDMYLGTREVDWTLSQHFAAEILNKYKVDVNENKRARIRLLAACERVKCLLSGNMCAPLNIENLMDVDVNINSFQRGEMETACAGVADRLKTLLVSVIEESGVAADKIASVEFIGGGCRIPMFKRAVEEATGKAPSFTLNASESVARGAAITAAVFSPKFQVREFVTYEQTHFPVKLAYFQENATSVSSVPFLPNVNKIVSLVGKGDFYPKMLEVTVKRADSFSLYAFSDPENEAVKSLFPQGKYVTGEWTIGAASKPTNGEVKIRVRIQANGLVAIEGASTQETYEVEEIEEKKDPENPEKEAEKITVKKQKTRRAELSVTPNVTLLGHAPEAVVKCRKLEEEMNNRDLLVNRTKDAKNELESYILDNRSRIGDGGAWSDFVSADDKSKFLNMANDYESWLYEEGSESTLEEYTLRTAALKNIGAPAQQRWRMWDDIPFALTQFIPKAQAVRDNAISNIGKFAHITEDEIRAVAARAEDAIVWAQVEVETYQKAPKFQNAVLTPATFDTKIKEIETAVKVVLAKPIPKPPKEEKPAAPAAAEKAEDAPPAAPASDESTQVPKPDELD</sequence>
<evidence type="ECO:0000313" key="5">
    <source>
        <dbReference type="EMBL" id="CUG91811.1"/>
    </source>
</evidence>
<name>A0A0S4JRV7_BODSA</name>
<feature type="region of interest" description="Disordered" evidence="3">
    <location>
        <begin position="789"/>
        <end position="833"/>
    </location>
</feature>
<dbReference type="AlphaFoldDB" id="A0A0S4JRV7"/>
<organism evidence="5 6">
    <name type="scientific">Bodo saltans</name>
    <name type="common">Flagellated protozoan</name>
    <dbReference type="NCBI Taxonomy" id="75058"/>
    <lineage>
        <taxon>Eukaryota</taxon>
        <taxon>Discoba</taxon>
        <taxon>Euglenozoa</taxon>
        <taxon>Kinetoplastea</taxon>
        <taxon>Metakinetoplastina</taxon>
        <taxon>Eubodonida</taxon>
        <taxon>Bodonidae</taxon>
        <taxon>Bodo</taxon>
    </lineage>
</organism>
<dbReference type="OMA" id="WEQSPEI"/>
<keyword evidence="1" id="KW-0547">Nucleotide-binding</keyword>
<gene>
    <name evidence="5" type="ORF">BSAL_34250</name>
</gene>
<protein>
    <submittedName>
        <fullName evidence="5">Heat shock protein 70, putative</fullName>
    </submittedName>
</protein>
<dbReference type="SUPFAM" id="SSF100934">
    <property type="entry name" value="Heat shock protein 70kD (HSP70), C-terminal subdomain"/>
    <property type="match status" value="1"/>
</dbReference>
<evidence type="ECO:0000313" key="6">
    <source>
        <dbReference type="Proteomes" id="UP000051952"/>
    </source>
</evidence>
<dbReference type="VEuPathDB" id="TriTrypDB:BSAL_34250"/>
<evidence type="ECO:0000256" key="1">
    <source>
        <dbReference type="ARBA" id="ARBA00022741"/>
    </source>
</evidence>
<keyword evidence="2" id="KW-0067">ATP-binding</keyword>
<dbReference type="Gene3D" id="3.30.30.30">
    <property type="match status" value="1"/>
</dbReference>
<dbReference type="GO" id="GO:0140662">
    <property type="term" value="F:ATP-dependent protein folding chaperone"/>
    <property type="evidence" value="ECO:0007669"/>
    <property type="project" value="InterPro"/>
</dbReference>
<dbReference type="SUPFAM" id="SSF53067">
    <property type="entry name" value="Actin-like ATPase domain"/>
    <property type="match status" value="2"/>
</dbReference>
<dbReference type="FunFam" id="1.20.1270.10:FF:000002">
    <property type="entry name" value="Heat shock 70 kDa protein 4"/>
    <property type="match status" value="1"/>
</dbReference>
<dbReference type="PANTHER" id="PTHR45639:SF4">
    <property type="entry name" value="HSC70CB, ISOFORM G"/>
    <property type="match status" value="1"/>
</dbReference>
<evidence type="ECO:0000256" key="3">
    <source>
        <dbReference type="SAM" id="MobiDB-lite"/>
    </source>
</evidence>
<dbReference type="Pfam" id="PF00012">
    <property type="entry name" value="HSP70"/>
    <property type="match status" value="1"/>
</dbReference>
<dbReference type="EMBL" id="CYKH01001973">
    <property type="protein sequence ID" value="CUG91811.1"/>
    <property type="molecule type" value="Genomic_DNA"/>
</dbReference>
<dbReference type="InterPro" id="IPR029047">
    <property type="entry name" value="HSP70_peptide-bd_sf"/>
</dbReference>
<dbReference type="InterPro" id="IPR013126">
    <property type="entry name" value="Hsp_70_fam"/>
</dbReference>
<dbReference type="GO" id="GO:0005829">
    <property type="term" value="C:cytosol"/>
    <property type="evidence" value="ECO:0007669"/>
    <property type="project" value="TreeGrafter"/>
</dbReference>
<dbReference type="Gene3D" id="3.90.640.10">
    <property type="entry name" value="Actin, Chain A, domain 4"/>
    <property type="match status" value="1"/>
</dbReference>
<dbReference type="PRINTS" id="PR00301">
    <property type="entry name" value="HEATSHOCK70"/>
</dbReference>
<reference evidence="6" key="1">
    <citation type="submission" date="2015-09" db="EMBL/GenBank/DDBJ databases">
        <authorList>
            <consortium name="Pathogen Informatics"/>
        </authorList>
    </citation>
    <scope>NUCLEOTIDE SEQUENCE [LARGE SCALE GENOMIC DNA]</scope>
    <source>
        <strain evidence="6">Lake Konstanz</strain>
    </source>
</reference>
<dbReference type="Gene3D" id="2.60.34.10">
    <property type="entry name" value="Substrate Binding Domain Of DNAk, Chain A, domain 1"/>
    <property type="match status" value="1"/>
</dbReference>
<dbReference type="InterPro" id="IPR029048">
    <property type="entry name" value="HSP70_C_sf"/>
</dbReference>
<evidence type="ECO:0000256" key="2">
    <source>
        <dbReference type="ARBA" id="ARBA00022840"/>
    </source>
</evidence>
<dbReference type="InterPro" id="IPR043129">
    <property type="entry name" value="ATPase_NBD"/>
</dbReference>
<dbReference type="FunFam" id="3.90.640.10:FF:000004">
    <property type="entry name" value="Heat shock 70 kDa protein 4"/>
    <property type="match status" value="1"/>
</dbReference>